<name>A0AAJ5QLC4_9GAMM</name>
<dbReference type="Proteomes" id="UP001211544">
    <property type="component" value="Chromosome"/>
</dbReference>
<reference evidence="7 8" key="1">
    <citation type="journal article" date="2022" name="J Glob Antimicrob Resist">
        <title>First complete genome of a multidrug resistant strain of the novel human pathogen Kalamiella piersonii (GABEKP28) identified in human saliva.</title>
        <authorList>
            <person name="McDonagh F."/>
            <person name="Singh N.K."/>
            <person name="Venkateswaran K."/>
            <person name="Lonappan A.M."/>
            <person name="Hallahan B."/>
            <person name="Tuohy A."/>
            <person name="Burke L."/>
            <person name="Kovarova A."/>
            <person name="Miliotis G."/>
        </authorList>
    </citation>
    <scope>NUCLEOTIDE SEQUENCE [LARGE SCALE GENOMIC DNA]</scope>
    <source>
        <strain evidence="7 8">GABEKP28</strain>
    </source>
</reference>
<dbReference type="CDD" id="cd12169">
    <property type="entry name" value="PGDH_like_1"/>
    <property type="match status" value="1"/>
</dbReference>
<keyword evidence="2 4" id="KW-0560">Oxidoreductase</keyword>
<evidence type="ECO:0000256" key="4">
    <source>
        <dbReference type="RuleBase" id="RU003719"/>
    </source>
</evidence>
<keyword evidence="8" id="KW-1185">Reference proteome</keyword>
<sequence>MTLNCTLLDDYQNVALTLADWSSLQPTVQTRSLQQHIADDEPLIAALADSDILVAMRERTPLTAARLARLPRLKLIVTSGMRNAAIDLEACRARGIAVCGTESSSAPPLELTWGLLLALARHIVAENQALRSNGPWQQHLGIGLEGKTLGLIGLGKIGGGMAKVAQAFGMRVCAWSQNLTAERAAQCGASLMPSLQALLAASDVVSIHLVLSERTHHLLDGAALAQMKPGALLVNTSRAGLVDQQAMIAALRSGQLAGAALDVFDTEPLPADHPLRQLPNVLATPHLGYVADSNYRRYFTQAVEDIAAWLRHQPLRSLL</sequence>
<dbReference type="InterPro" id="IPR006140">
    <property type="entry name" value="D-isomer_DH_NAD-bd"/>
</dbReference>
<dbReference type="InterPro" id="IPR050857">
    <property type="entry name" value="D-2-hydroxyacid_DH"/>
</dbReference>
<keyword evidence="3" id="KW-0520">NAD</keyword>
<dbReference type="PANTHER" id="PTHR42789">
    <property type="entry name" value="D-ISOMER SPECIFIC 2-HYDROXYACID DEHYDROGENASE FAMILY PROTEIN (AFU_ORTHOLOGUE AFUA_6G10090)"/>
    <property type="match status" value="1"/>
</dbReference>
<dbReference type="SUPFAM" id="SSF51735">
    <property type="entry name" value="NAD(P)-binding Rossmann-fold domains"/>
    <property type="match status" value="1"/>
</dbReference>
<dbReference type="AlphaFoldDB" id="A0AAJ5QLC4"/>
<organism evidence="7 8">
    <name type="scientific">Pantoea piersonii</name>
    <dbReference type="NCBI Taxonomy" id="2364647"/>
    <lineage>
        <taxon>Bacteria</taxon>
        <taxon>Pseudomonadati</taxon>
        <taxon>Pseudomonadota</taxon>
        <taxon>Gammaproteobacteria</taxon>
        <taxon>Enterobacterales</taxon>
        <taxon>Erwiniaceae</taxon>
        <taxon>Pantoea</taxon>
    </lineage>
</organism>
<dbReference type="GO" id="GO:0051287">
    <property type="term" value="F:NAD binding"/>
    <property type="evidence" value="ECO:0007669"/>
    <property type="project" value="InterPro"/>
</dbReference>
<dbReference type="InterPro" id="IPR036291">
    <property type="entry name" value="NAD(P)-bd_dom_sf"/>
</dbReference>
<gene>
    <name evidence="7" type="ORF">N5580_00815</name>
</gene>
<accession>A0AAJ5QLC4</accession>
<dbReference type="Pfam" id="PF02826">
    <property type="entry name" value="2-Hacid_dh_C"/>
    <property type="match status" value="1"/>
</dbReference>
<feature type="domain" description="D-isomer specific 2-hydroxyacid dehydrogenase NAD-binding" evidence="6">
    <location>
        <begin position="114"/>
        <end position="288"/>
    </location>
</feature>
<dbReference type="PANTHER" id="PTHR42789:SF1">
    <property type="entry name" value="D-ISOMER SPECIFIC 2-HYDROXYACID DEHYDROGENASE FAMILY PROTEIN (AFU_ORTHOLOGUE AFUA_6G10090)"/>
    <property type="match status" value="1"/>
</dbReference>
<evidence type="ECO:0000256" key="3">
    <source>
        <dbReference type="ARBA" id="ARBA00023027"/>
    </source>
</evidence>
<dbReference type="FunFam" id="3.40.50.720:FF:000203">
    <property type="entry name" value="D-3-phosphoglycerate dehydrogenase (SerA)"/>
    <property type="match status" value="1"/>
</dbReference>
<proteinExistence type="inferred from homology"/>
<evidence type="ECO:0000256" key="2">
    <source>
        <dbReference type="ARBA" id="ARBA00023002"/>
    </source>
</evidence>
<dbReference type="EMBL" id="CP104758">
    <property type="protein sequence ID" value="WBG91140.1"/>
    <property type="molecule type" value="Genomic_DNA"/>
</dbReference>
<evidence type="ECO:0000259" key="6">
    <source>
        <dbReference type="Pfam" id="PF02826"/>
    </source>
</evidence>
<dbReference type="Gene3D" id="3.40.50.720">
    <property type="entry name" value="NAD(P)-binding Rossmann-like Domain"/>
    <property type="match status" value="2"/>
</dbReference>
<evidence type="ECO:0000256" key="1">
    <source>
        <dbReference type="ARBA" id="ARBA00005854"/>
    </source>
</evidence>
<evidence type="ECO:0000313" key="8">
    <source>
        <dbReference type="Proteomes" id="UP001211544"/>
    </source>
</evidence>
<dbReference type="InterPro" id="IPR006139">
    <property type="entry name" value="D-isomer_2_OHA_DH_cat_dom"/>
</dbReference>
<dbReference type="KEGG" id="kpie:N5580_00815"/>
<evidence type="ECO:0000259" key="5">
    <source>
        <dbReference type="Pfam" id="PF00389"/>
    </source>
</evidence>
<protein>
    <submittedName>
        <fullName evidence="7">D-2-hydroxyacid dehydrogenase family protein</fullName>
    </submittedName>
</protein>
<dbReference type="SUPFAM" id="SSF52283">
    <property type="entry name" value="Formate/glycerate dehydrogenase catalytic domain-like"/>
    <property type="match status" value="1"/>
</dbReference>
<dbReference type="GO" id="GO:0016616">
    <property type="term" value="F:oxidoreductase activity, acting on the CH-OH group of donors, NAD or NADP as acceptor"/>
    <property type="evidence" value="ECO:0007669"/>
    <property type="project" value="InterPro"/>
</dbReference>
<dbReference type="RefSeq" id="WP_269949747.1">
    <property type="nucleotide sequence ID" value="NZ_CP104758.1"/>
</dbReference>
<feature type="domain" description="D-isomer specific 2-hydroxyacid dehydrogenase catalytic" evidence="5">
    <location>
        <begin position="38"/>
        <end position="317"/>
    </location>
</feature>
<comment type="similarity">
    <text evidence="1 4">Belongs to the D-isomer specific 2-hydroxyacid dehydrogenase family.</text>
</comment>
<evidence type="ECO:0000313" key="7">
    <source>
        <dbReference type="EMBL" id="WBG91140.1"/>
    </source>
</evidence>
<dbReference type="Pfam" id="PF00389">
    <property type="entry name" value="2-Hacid_dh"/>
    <property type="match status" value="1"/>
</dbReference>